<accession>A0A2R4XQ73</accession>
<dbReference type="Pfam" id="PF07690">
    <property type="entry name" value="MFS_1"/>
    <property type="match status" value="1"/>
</dbReference>
<evidence type="ECO:0000313" key="9">
    <source>
        <dbReference type="Proteomes" id="UP000244571"/>
    </source>
</evidence>
<evidence type="ECO:0000256" key="1">
    <source>
        <dbReference type="ARBA" id="ARBA00004141"/>
    </source>
</evidence>
<dbReference type="Gene3D" id="1.20.1250.20">
    <property type="entry name" value="MFS general substrate transporter like domains"/>
    <property type="match status" value="1"/>
</dbReference>
<evidence type="ECO:0000259" key="7">
    <source>
        <dbReference type="PROSITE" id="PS50850"/>
    </source>
</evidence>
<feature type="transmembrane region" description="Helical" evidence="6">
    <location>
        <begin position="128"/>
        <end position="153"/>
    </location>
</feature>
<evidence type="ECO:0000256" key="2">
    <source>
        <dbReference type="ARBA" id="ARBA00022448"/>
    </source>
</evidence>
<dbReference type="AlphaFoldDB" id="A0A2R4XQ73"/>
<dbReference type="KEGG" id="boz:DBV39_18090"/>
<keyword evidence="3 6" id="KW-0812">Transmembrane</keyword>
<keyword evidence="4 6" id="KW-1133">Transmembrane helix</keyword>
<feature type="transmembrane region" description="Helical" evidence="6">
    <location>
        <begin position="365"/>
        <end position="389"/>
    </location>
</feature>
<dbReference type="Proteomes" id="UP000244571">
    <property type="component" value="Chromosome"/>
</dbReference>
<feature type="transmembrane region" description="Helical" evidence="6">
    <location>
        <begin position="159"/>
        <end position="177"/>
    </location>
</feature>
<reference evidence="8 9" key="1">
    <citation type="submission" date="2018-04" db="EMBL/GenBank/DDBJ databases">
        <title>Bordetella sp. HZ20 isolated from seawater.</title>
        <authorList>
            <person name="Sun C."/>
        </authorList>
    </citation>
    <scope>NUCLEOTIDE SEQUENCE [LARGE SCALE GENOMIC DNA]</scope>
    <source>
        <strain evidence="8 9">HZ20</strain>
    </source>
</reference>
<name>A0A2R4XQ73_9BURK</name>
<dbReference type="GO" id="GO:0022857">
    <property type="term" value="F:transmembrane transporter activity"/>
    <property type="evidence" value="ECO:0007669"/>
    <property type="project" value="InterPro"/>
</dbReference>
<feature type="transmembrane region" description="Helical" evidence="6">
    <location>
        <begin position="247"/>
        <end position="269"/>
    </location>
</feature>
<evidence type="ECO:0000256" key="4">
    <source>
        <dbReference type="ARBA" id="ARBA00022989"/>
    </source>
</evidence>
<dbReference type="PANTHER" id="PTHR43385">
    <property type="entry name" value="RIBOFLAVIN TRANSPORTER RIBJ"/>
    <property type="match status" value="1"/>
</dbReference>
<feature type="transmembrane region" description="Helical" evidence="6">
    <location>
        <begin position="67"/>
        <end position="85"/>
    </location>
</feature>
<feature type="transmembrane region" description="Helical" evidence="6">
    <location>
        <begin position="276"/>
        <end position="296"/>
    </location>
</feature>
<dbReference type="PANTHER" id="PTHR43385:SF1">
    <property type="entry name" value="RIBOFLAVIN TRANSPORTER RIBJ"/>
    <property type="match status" value="1"/>
</dbReference>
<sequence length="404" mass="43997">MAAILGIGQICSWGTLYYSFPLIVLGMEQDLGWTKAQLYAGATLGLLVTAMLSYPVGVGIDRGWGKWIMGGASLAAMAVLGWWSVTESLLAFYVICALSGAVQAAILYEPAFAVLARRVGPANARGGITHITLWGGFASTVFVPVTGTLITHFDWRTTLLLLGLVNVVYGLIYLATIRPDKDIEHAQNAQMRHEHAMRDRQIVRDNLRSRLFWILLIALTVYAGSFSAFTFHMYPMLQEKGLSESDVVLAIAVIGPAQVVGRILITVFAREMPLRIVGAILIGVFPVTFALLYPAILSVWTVAILFAVYGLVNGIFTIVRSFMVPEMLSKHAYGALNGIINVCATIARAIMPLAAAWIWEAGQSYQPVIAAIAGLSVLLAATFWLAVWWSRPARISQSQPRQPT</sequence>
<evidence type="ECO:0000256" key="5">
    <source>
        <dbReference type="ARBA" id="ARBA00023136"/>
    </source>
</evidence>
<organism evidence="8 9">
    <name type="scientific">Orrella marina</name>
    <dbReference type="NCBI Taxonomy" id="2163011"/>
    <lineage>
        <taxon>Bacteria</taxon>
        <taxon>Pseudomonadati</taxon>
        <taxon>Pseudomonadota</taxon>
        <taxon>Betaproteobacteria</taxon>
        <taxon>Burkholderiales</taxon>
        <taxon>Alcaligenaceae</taxon>
        <taxon>Orrella</taxon>
    </lineage>
</organism>
<feature type="transmembrane region" description="Helical" evidence="6">
    <location>
        <begin position="211"/>
        <end position="235"/>
    </location>
</feature>
<keyword evidence="9" id="KW-1185">Reference proteome</keyword>
<proteinExistence type="predicted"/>
<keyword evidence="5 6" id="KW-0472">Membrane</keyword>
<feature type="transmembrane region" description="Helical" evidence="6">
    <location>
        <begin position="302"/>
        <end position="323"/>
    </location>
</feature>
<dbReference type="OrthoDB" id="5966585at2"/>
<dbReference type="PROSITE" id="PS50850">
    <property type="entry name" value="MFS"/>
    <property type="match status" value="1"/>
</dbReference>
<evidence type="ECO:0000256" key="3">
    <source>
        <dbReference type="ARBA" id="ARBA00022692"/>
    </source>
</evidence>
<feature type="domain" description="Major facilitator superfamily (MFS) profile" evidence="7">
    <location>
        <begin position="1"/>
        <end position="391"/>
    </location>
</feature>
<dbReference type="InterPro" id="IPR011701">
    <property type="entry name" value="MFS"/>
</dbReference>
<dbReference type="EMBL" id="CP028901">
    <property type="protein sequence ID" value="AWB35918.1"/>
    <property type="molecule type" value="Genomic_DNA"/>
</dbReference>
<feature type="transmembrane region" description="Helical" evidence="6">
    <location>
        <begin position="335"/>
        <end position="359"/>
    </location>
</feature>
<feature type="transmembrane region" description="Helical" evidence="6">
    <location>
        <begin position="38"/>
        <end position="60"/>
    </location>
</feature>
<gene>
    <name evidence="8" type="ORF">DBV39_18090</name>
</gene>
<dbReference type="InterPro" id="IPR020846">
    <property type="entry name" value="MFS_dom"/>
</dbReference>
<dbReference type="GO" id="GO:0016020">
    <property type="term" value="C:membrane"/>
    <property type="evidence" value="ECO:0007669"/>
    <property type="project" value="UniProtKB-SubCell"/>
</dbReference>
<evidence type="ECO:0000256" key="6">
    <source>
        <dbReference type="SAM" id="Phobius"/>
    </source>
</evidence>
<evidence type="ECO:0000313" key="8">
    <source>
        <dbReference type="EMBL" id="AWB35918.1"/>
    </source>
</evidence>
<protein>
    <submittedName>
        <fullName evidence="8">MFS transporter</fullName>
    </submittedName>
</protein>
<comment type="subcellular location">
    <subcellularLocation>
        <location evidence="1">Membrane</location>
        <topology evidence="1">Multi-pass membrane protein</topology>
    </subcellularLocation>
</comment>
<dbReference type="InterPro" id="IPR036259">
    <property type="entry name" value="MFS_trans_sf"/>
</dbReference>
<feature type="transmembrane region" description="Helical" evidence="6">
    <location>
        <begin position="91"/>
        <end position="116"/>
    </location>
</feature>
<dbReference type="InterPro" id="IPR052983">
    <property type="entry name" value="MFS_Riboflavin_Transporter"/>
</dbReference>
<keyword evidence="2" id="KW-0813">Transport</keyword>
<dbReference type="SUPFAM" id="SSF103473">
    <property type="entry name" value="MFS general substrate transporter"/>
    <property type="match status" value="1"/>
</dbReference>